<reference evidence="4" key="2">
    <citation type="journal article" date="2023" name="IMA Fungus">
        <title>Comparative genomic study of the Penicillium genus elucidates a diverse pangenome and 15 lateral gene transfer events.</title>
        <authorList>
            <person name="Petersen C."/>
            <person name="Sorensen T."/>
            <person name="Nielsen M.R."/>
            <person name="Sondergaard T.E."/>
            <person name="Sorensen J.L."/>
            <person name="Fitzpatrick D.A."/>
            <person name="Frisvad J.C."/>
            <person name="Nielsen K.L."/>
        </authorList>
    </citation>
    <scope>NUCLEOTIDE SEQUENCE</scope>
    <source>
        <strain evidence="4">IBT 19713</strain>
    </source>
</reference>
<dbReference type="GO" id="GO:0005783">
    <property type="term" value="C:endoplasmic reticulum"/>
    <property type="evidence" value="ECO:0007669"/>
    <property type="project" value="TreeGrafter"/>
</dbReference>
<dbReference type="PANTHER" id="PTHR36853">
    <property type="entry name" value="EXPRESSED PROTEIN"/>
    <property type="match status" value="1"/>
</dbReference>
<organism evidence="4 5">
    <name type="scientific">Penicillium chermesinum</name>
    <dbReference type="NCBI Taxonomy" id="63820"/>
    <lineage>
        <taxon>Eukaryota</taxon>
        <taxon>Fungi</taxon>
        <taxon>Dikarya</taxon>
        <taxon>Ascomycota</taxon>
        <taxon>Pezizomycotina</taxon>
        <taxon>Eurotiomycetes</taxon>
        <taxon>Eurotiomycetidae</taxon>
        <taxon>Eurotiales</taxon>
        <taxon>Aspergillaceae</taxon>
        <taxon>Penicillium</taxon>
    </lineage>
</organism>
<evidence type="ECO:0000256" key="2">
    <source>
        <dbReference type="SAM" id="SignalP"/>
    </source>
</evidence>
<keyword evidence="1" id="KW-0472">Membrane</keyword>
<keyword evidence="2" id="KW-0732">Signal</keyword>
<dbReference type="AlphaFoldDB" id="A0A9W9TZ39"/>
<feature type="domain" description="Vacuolar sorting protein Vps3844 C-terminal" evidence="3">
    <location>
        <begin position="297"/>
        <end position="403"/>
    </location>
</feature>
<protein>
    <recommendedName>
        <fullName evidence="3">Vacuolar sorting protein Vps3844 C-terminal domain-containing protein</fullName>
    </recommendedName>
</protein>
<evidence type="ECO:0000259" key="3">
    <source>
        <dbReference type="Pfam" id="PF12955"/>
    </source>
</evidence>
<dbReference type="Proteomes" id="UP001150941">
    <property type="component" value="Unassembled WGS sequence"/>
</dbReference>
<dbReference type="Pfam" id="PF12955">
    <property type="entry name" value="Vps3844_C"/>
    <property type="match status" value="1"/>
</dbReference>
<proteinExistence type="predicted"/>
<dbReference type="RefSeq" id="XP_058334375.1">
    <property type="nucleotide sequence ID" value="XM_058471234.1"/>
</dbReference>
<sequence length="412" mass="43608">MYWISQLLALTVTGALGTHALEASILKFPSQPHVNGVPATVSEDFARAVLDLRLKPSLASVLGGIEADIADHLNQFSDTQSTLFGGSGGVEASRKSLLVFEGLDNDVGSSIRKMQPGNLFVPNTSYDLVDNLVGSLKDAVQGETCTYERANFKQDTDGIQSLRVCLSKDPLLVGENNLLNSNILASVQSAEVWVEHDNMKTVSIISFAPDTNDNGALTGQPFKTALESLVESSTANHHDATAIILTASQNDLRGFNRVSARDEKSSERSSPSYQFAAARAQRSAQGLPLHSNLAPVCHVSNSSCAEATNNCSGHGYCGLKYASVDETTSGNCYICRCQQTEVRNSDGTTQKIQWGGPACEKKDISSPFFLIAGASVFVVALISSAIGLLFSMGQQDLPGIISAGVAGSKPSA</sequence>
<reference evidence="4" key="1">
    <citation type="submission" date="2022-11" db="EMBL/GenBank/DDBJ databases">
        <authorList>
            <person name="Petersen C."/>
        </authorList>
    </citation>
    <scope>NUCLEOTIDE SEQUENCE</scope>
    <source>
        <strain evidence="4">IBT 19713</strain>
    </source>
</reference>
<evidence type="ECO:0000256" key="1">
    <source>
        <dbReference type="SAM" id="Phobius"/>
    </source>
</evidence>
<dbReference type="GeneID" id="83198537"/>
<keyword evidence="1" id="KW-0812">Transmembrane</keyword>
<accession>A0A9W9TZ39</accession>
<feature type="chain" id="PRO_5040769409" description="Vacuolar sorting protein Vps3844 C-terminal domain-containing protein" evidence="2">
    <location>
        <begin position="18"/>
        <end position="412"/>
    </location>
</feature>
<evidence type="ECO:0000313" key="4">
    <source>
        <dbReference type="EMBL" id="KAJ5246954.1"/>
    </source>
</evidence>
<dbReference type="InterPro" id="IPR053065">
    <property type="entry name" value="Archenteron_Induction-Rel"/>
</dbReference>
<dbReference type="PANTHER" id="PTHR36853:SF1">
    <property type="entry name" value="DUF3844 DOMAIN-CONTAINING PROTEIN"/>
    <property type="match status" value="1"/>
</dbReference>
<evidence type="ECO:0000313" key="5">
    <source>
        <dbReference type="Proteomes" id="UP001150941"/>
    </source>
</evidence>
<keyword evidence="5" id="KW-1185">Reference proteome</keyword>
<comment type="caution">
    <text evidence="4">The sequence shown here is derived from an EMBL/GenBank/DDBJ whole genome shotgun (WGS) entry which is preliminary data.</text>
</comment>
<dbReference type="OrthoDB" id="5583277at2759"/>
<feature type="signal peptide" evidence="2">
    <location>
        <begin position="1"/>
        <end position="17"/>
    </location>
</feature>
<keyword evidence="1" id="KW-1133">Transmembrane helix</keyword>
<feature type="transmembrane region" description="Helical" evidence="1">
    <location>
        <begin position="368"/>
        <end position="390"/>
    </location>
</feature>
<name>A0A9W9TZ39_9EURO</name>
<dbReference type="InterPro" id="IPR024382">
    <property type="entry name" value="Vps3844_C"/>
</dbReference>
<dbReference type="EMBL" id="JAPQKS010000002">
    <property type="protein sequence ID" value="KAJ5246954.1"/>
    <property type="molecule type" value="Genomic_DNA"/>
</dbReference>
<gene>
    <name evidence="4" type="ORF">N7468_001937</name>
</gene>